<dbReference type="Gene3D" id="1.20.1250.20">
    <property type="entry name" value="MFS general substrate transporter like domains"/>
    <property type="match status" value="1"/>
</dbReference>
<dbReference type="GO" id="GO:0046943">
    <property type="term" value="F:carboxylic acid transmembrane transporter activity"/>
    <property type="evidence" value="ECO:0007669"/>
    <property type="project" value="TreeGrafter"/>
</dbReference>
<dbReference type="OrthoDB" id="2261376at2759"/>
<keyword evidence="2 5" id="KW-0812">Transmembrane</keyword>
<feature type="domain" description="Major facilitator superfamily (MFS) profile" evidence="7">
    <location>
        <begin position="165"/>
        <end position="387"/>
    </location>
</feature>
<feature type="transmembrane region" description="Helical" evidence="5">
    <location>
        <begin position="48"/>
        <end position="70"/>
    </location>
</feature>
<reference evidence="8" key="1">
    <citation type="submission" date="2013-08" db="EMBL/GenBank/DDBJ databases">
        <title>Gene expansion shapes genome architecture in the human pathogen Lichtheimia corymbifera: an evolutionary genomics analysis in the ancient terrestrial Mucorales (Mucoromycotina).</title>
        <authorList>
            <person name="Schwartze V.U."/>
            <person name="Winter S."/>
            <person name="Shelest E."/>
            <person name="Marcet-Houben M."/>
            <person name="Horn F."/>
            <person name="Wehner S."/>
            <person name="Hoffmann K."/>
            <person name="Riege K."/>
            <person name="Sammeth M."/>
            <person name="Nowrousian M."/>
            <person name="Valiante V."/>
            <person name="Linde J."/>
            <person name="Jacobsen I.D."/>
            <person name="Marz M."/>
            <person name="Brakhage A.A."/>
            <person name="Gabaldon T."/>
            <person name="Bocker S."/>
            <person name="Voigt K."/>
        </authorList>
    </citation>
    <scope>NUCLEOTIDE SEQUENCE [LARGE SCALE GENOMIC DNA]</scope>
    <source>
        <strain evidence="8">FSU 9682</strain>
    </source>
</reference>
<name>A0A068RNG6_9FUNG</name>
<dbReference type="PROSITE" id="PS50850">
    <property type="entry name" value="MFS"/>
    <property type="match status" value="1"/>
</dbReference>
<feature type="transmembrane region" description="Helical" evidence="5">
    <location>
        <begin position="202"/>
        <end position="227"/>
    </location>
</feature>
<comment type="subcellular location">
    <subcellularLocation>
        <location evidence="1">Membrane</location>
        <topology evidence="1">Multi-pass membrane protein</topology>
    </subcellularLocation>
</comment>
<dbReference type="VEuPathDB" id="FungiDB:LCOR_03294.1"/>
<evidence type="ECO:0000256" key="5">
    <source>
        <dbReference type="SAM" id="Phobius"/>
    </source>
</evidence>
<proteinExistence type="predicted"/>
<dbReference type="Pfam" id="PF07690">
    <property type="entry name" value="MFS_1"/>
    <property type="match status" value="1"/>
</dbReference>
<dbReference type="InterPro" id="IPR011701">
    <property type="entry name" value="MFS"/>
</dbReference>
<keyword evidence="6" id="KW-0732">Signal</keyword>
<keyword evidence="9" id="KW-1185">Reference proteome</keyword>
<dbReference type="GO" id="GO:0005886">
    <property type="term" value="C:plasma membrane"/>
    <property type="evidence" value="ECO:0007669"/>
    <property type="project" value="TreeGrafter"/>
</dbReference>
<feature type="transmembrane region" description="Helical" evidence="5">
    <location>
        <begin position="300"/>
        <end position="321"/>
    </location>
</feature>
<protein>
    <submittedName>
        <fullName evidence="8">Major facilitator superfamily transporter</fullName>
    </submittedName>
</protein>
<gene>
    <name evidence="8" type="ORF">LCOR_03294.1</name>
</gene>
<evidence type="ECO:0000256" key="2">
    <source>
        <dbReference type="ARBA" id="ARBA00022692"/>
    </source>
</evidence>
<sequence>MLTNGYLAGLLSFVLLILLKIHGPDVVNGPIQDAFTYAPTVGYLIGQFGKIGLIAVVCIILVGSIMMTAANGTTPSGLMWMVMISRSIIGLGLGGEFPCSATSSSELISGINVKRRGMALLWVGMSATFTPCQAYRLKYMKDMTYEGNISNERKVPASIIIRRYWFLVLIPSVLWALYDFIYFPSSMFSGVILDRVAKDAPLIQTCAWNILINAFYVPGMLVSGALVDIIGRRWTVILGLTGQAIIGFILGIWYQQLVDHYFPLFVVLYGIMLGLGEVYGYVGSICVLESTPQHIRGTAYGIAAGSGKIGGVAGSASHSALVNRFGLTGAFITIGITASVSALIAALFLQETRGERMMEKCDEEYERYLKQCGFGGRLKDTESDEEM</sequence>
<feature type="transmembrane region" description="Helical" evidence="5">
    <location>
        <begin position="266"/>
        <end position="288"/>
    </location>
</feature>
<evidence type="ECO:0000313" key="9">
    <source>
        <dbReference type="Proteomes" id="UP000027586"/>
    </source>
</evidence>
<dbReference type="InterPro" id="IPR005829">
    <property type="entry name" value="Sugar_transporter_CS"/>
</dbReference>
<feature type="chain" id="PRO_5001652629" evidence="6">
    <location>
        <begin position="24"/>
        <end position="387"/>
    </location>
</feature>
<feature type="transmembrane region" description="Helical" evidence="5">
    <location>
        <begin position="164"/>
        <end position="182"/>
    </location>
</feature>
<dbReference type="EMBL" id="CBTN010000010">
    <property type="protein sequence ID" value="CDH51728.1"/>
    <property type="molecule type" value="Genomic_DNA"/>
</dbReference>
<evidence type="ECO:0000259" key="7">
    <source>
        <dbReference type="PROSITE" id="PS50850"/>
    </source>
</evidence>
<dbReference type="InterPro" id="IPR020846">
    <property type="entry name" value="MFS_dom"/>
</dbReference>
<accession>A0A068RNG6</accession>
<keyword evidence="4 5" id="KW-0472">Membrane</keyword>
<dbReference type="SUPFAM" id="SSF103473">
    <property type="entry name" value="MFS general substrate transporter"/>
    <property type="match status" value="1"/>
</dbReference>
<feature type="transmembrane region" description="Helical" evidence="5">
    <location>
        <begin position="327"/>
        <end position="349"/>
    </location>
</feature>
<keyword evidence="3 5" id="KW-1133">Transmembrane helix</keyword>
<dbReference type="InterPro" id="IPR036259">
    <property type="entry name" value="MFS_trans_sf"/>
</dbReference>
<dbReference type="STRING" id="1263082.A0A068RNG6"/>
<dbReference type="PANTHER" id="PTHR23508:SF10">
    <property type="entry name" value="CARBOXYLIC ACID TRANSPORTER PROTEIN HOMOLOG"/>
    <property type="match status" value="1"/>
</dbReference>
<comment type="caution">
    <text evidence="8">The sequence shown here is derived from an EMBL/GenBank/DDBJ whole genome shotgun (WGS) entry which is preliminary data.</text>
</comment>
<dbReference type="AlphaFoldDB" id="A0A068RNG6"/>
<organism evidence="8 9">
    <name type="scientific">Lichtheimia corymbifera JMRC:FSU:9682</name>
    <dbReference type="NCBI Taxonomy" id="1263082"/>
    <lineage>
        <taxon>Eukaryota</taxon>
        <taxon>Fungi</taxon>
        <taxon>Fungi incertae sedis</taxon>
        <taxon>Mucoromycota</taxon>
        <taxon>Mucoromycotina</taxon>
        <taxon>Mucoromycetes</taxon>
        <taxon>Mucorales</taxon>
        <taxon>Lichtheimiaceae</taxon>
        <taxon>Lichtheimia</taxon>
    </lineage>
</organism>
<evidence type="ECO:0000256" key="4">
    <source>
        <dbReference type="ARBA" id="ARBA00023136"/>
    </source>
</evidence>
<evidence type="ECO:0000256" key="6">
    <source>
        <dbReference type="SAM" id="SignalP"/>
    </source>
</evidence>
<evidence type="ECO:0000256" key="3">
    <source>
        <dbReference type="ARBA" id="ARBA00022989"/>
    </source>
</evidence>
<dbReference type="PANTHER" id="PTHR23508">
    <property type="entry name" value="CARBOXYLIC ACID TRANSPORTER PROTEIN HOMOLOG"/>
    <property type="match status" value="1"/>
</dbReference>
<evidence type="ECO:0000313" key="8">
    <source>
        <dbReference type="EMBL" id="CDH51728.1"/>
    </source>
</evidence>
<evidence type="ECO:0000256" key="1">
    <source>
        <dbReference type="ARBA" id="ARBA00004141"/>
    </source>
</evidence>
<dbReference type="Proteomes" id="UP000027586">
    <property type="component" value="Unassembled WGS sequence"/>
</dbReference>
<feature type="transmembrane region" description="Helical" evidence="5">
    <location>
        <begin position="234"/>
        <end position="254"/>
    </location>
</feature>
<dbReference type="PROSITE" id="PS00216">
    <property type="entry name" value="SUGAR_TRANSPORT_1"/>
    <property type="match status" value="1"/>
</dbReference>
<feature type="signal peptide" evidence="6">
    <location>
        <begin position="1"/>
        <end position="23"/>
    </location>
</feature>